<name>A0A383F4E6_9ZZZZ</name>
<evidence type="ECO:0008006" key="2">
    <source>
        <dbReference type="Google" id="ProtNLM"/>
    </source>
</evidence>
<dbReference type="EMBL" id="UINC01231131">
    <property type="protein sequence ID" value="SVE63543.1"/>
    <property type="molecule type" value="Genomic_DNA"/>
</dbReference>
<dbReference type="SUPFAM" id="SSF53649">
    <property type="entry name" value="Alkaline phosphatase-like"/>
    <property type="match status" value="1"/>
</dbReference>
<protein>
    <recommendedName>
        <fullName evidence="2">Sulfatase N-terminal domain-containing protein</fullName>
    </recommendedName>
</protein>
<reference evidence="1" key="1">
    <citation type="submission" date="2018-05" db="EMBL/GenBank/DDBJ databases">
        <authorList>
            <person name="Lanie J.A."/>
            <person name="Ng W.-L."/>
            <person name="Kazmierczak K.M."/>
            <person name="Andrzejewski T.M."/>
            <person name="Davidsen T.M."/>
            <person name="Wayne K.J."/>
            <person name="Tettelin H."/>
            <person name="Glass J.I."/>
            <person name="Rusch D."/>
            <person name="Podicherti R."/>
            <person name="Tsui H.-C.T."/>
            <person name="Winkler M.E."/>
        </authorList>
    </citation>
    <scope>NUCLEOTIDE SEQUENCE</scope>
</reference>
<evidence type="ECO:0000313" key="1">
    <source>
        <dbReference type="EMBL" id="SVE63543.1"/>
    </source>
</evidence>
<organism evidence="1">
    <name type="scientific">marine metagenome</name>
    <dbReference type="NCBI Taxonomy" id="408172"/>
    <lineage>
        <taxon>unclassified sequences</taxon>
        <taxon>metagenomes</taxon>
        <taxon>ecological metagenomes</taxon>
    </lineage>
</organism>
<dbReference type="InterPro" id="IPR017850">
    <property type="entry name" value="Alkaline_phosphatase_core_sf"/>
</dbReference>
<gene>
    <name evidence="1" type="ORF">METZ01_LOCUS516397</name>
</gene>
<proteinExistence type="predicted"/>
<dbReference type="AlphaFoldDB" id="A0A383F4E6"/>
<feature type="non-terminal residue" evidence="1">
    <location>
        <position position="45"/>
    </location>
</feature>
<sequence>MKPYFLSFTFLLCGALSVLAAPDGERPNVILIMADDMGYEALSSN</sequence>
<accession>A0A383F4E6</accession>